<evidence type="ECO:0000259" key="2">
    <source>
        <dbReference type="PROSITE" id="PS50172"/>
    </source>
</evidence>
<dbReference type="Gene3D" id="3.40.50.10190">
    <property type="entry name" value="BRCT domain"/>
    <property type="match status" value="5"/>
</dbReference>
<dbReference type="SUPFAM" id="SSF52113">
    <property type="entry name" value="BRCT domain"/>
    <property type="match status" value="4"/>
</dbReference>
<dbReference type="PANTHER" id="PTHR47667:SF1">
    <property type="entry name" value="REGULATOR OF TY1 TRANSPOSITION PROTEIN 107"/>
    <property type="match status" value="1"/>
</dbReference>
<dbReference type="PROSITE" id="PS50172">
    <property type="entry name" value="BRCT"/>
    <property type="match status" value="4"/>
</dbReference>
<dbReference type="InterPro" id="IPR036420">
    <property type="entry name" value="BRCT_dom_sf"/>
</dbReference>
<gene>
    <name evidence="3" type="ORF">HGRIS_009469</name>
</gene>
<feature type="compositionally biased region" description="Low complexity" evidence="1">
    <location>
        <begin position="867"/>
        <end position="876"/>
    </location>
</feature>
<evidence type="ECO:0000256" key="1">
    <source>
        <dbReference type="SAM" id="MobiDB-lite"/>
    </source>
</evidence>
<accession>A0ABR3J1E7</accession>
<dbReference type="CDD" id="cd18432">
    <property type="entry name" value="BRCT_PAXIP1_rpt6_like"/>
    <property type="match status" value="1"/>
</dbReference>
<feature type="compositionally biased region" description="Basic residues" evidence="1">
    <location>
        <begin position="984"/>
        <end position="995"/>
    </location>
</feature>
<reference evidence="4" key="1">
    <citation type="submission" date="2024-06" db="EMBL/GenBank/DDBJ databases">
        <title>Multi-omics analyses provide insights into the biosynthesis of the anticancer antibiotic pleurotin in Hohenbuehelia grisea.</title>
        <authorList>
            <person name="Weaver J.A."/>
            <person name="Alberti F."/>
        </authorList>
    </citation>
    <scope>NUCLEOTIDE SEQUENCE [LARGE SCALE GENOMIC DNA]</scope>
    <source>
        <strain evidence="4">T-177</strain>
    </source>
</reference>
<feature type="region of interest" description="Disordered" evidence="1">
    <location>
        <begin position="456"/>
        <end position="493"/>
    </location>
</feature>
<dbReference type="Pfam" id="PF16589">
    <property type="entry name" value="BRCT_2"/>
    <property type="match status" value="1"/>
</dbReference>
<dbReference type="Pfam" id="PF12738">
    <property type="entry name" value="PTCB-BRCT"/>
    <property type="match status" value="1"/>
</dbReference>
<comment type="caution">
    <text evidence="3">The sequence shown here is derived from an EMBL/GenBank/DDBJ whole genome shotgun (WGS) entry which is preliminary data.</text>
</comment>
<dbReference type="CDD" id="cd17743">
    <property type="entry name" value="BRCT_BRC1_like_rpt5"/>
    <property type="match status" value="1"/>
</dbReference>
<feature type="compositionally biased region" description="Basic and acidic residues" evidence="1">
    <location>
        <begin position="773"/>
        <end position="784"/>
    </location>
</feature>
<dbReference type="SMART" id="SM00292">
    <property type="entry name" value="BRCT"/>
    <property type="match status" value="5"/>
</dbReference>
<feature type="compositionally biased region" description="Polar residues" evidence="1">
    <location>
        <begin position="939"/>
        <end position="950"/>
    </location>
</feature>
<sequence>MVFPDVKYFLAPSFPEQRALELRTVLDANGATQVFEVPEATHVISDKHQFEGWHSCRPDTHVVTDFWVDRSMALGKMQAPQHYSTDPAMVFSGVTAAATELPSADLEVLSAGVSALGGVWRSALTKDVTHLFAINSSSDKYATAMHHREQTHMKVLLPHWFDDAVRLAVRNLPTADYEWPEPKILQNPTTSGAITAEGVKKQDRTNAEKHLLYRTALWTPERAIPAASGKNVWQGKTILLSSTWELPESRREAVYAGIRRSGGVVIALEANGGEGSLEEEAYKVDEADVLVTRWRSGRAYIKAMRASKLIGSLSWLFHVQSTGIITMPTTQLLHYPIPKKPIEGFHMHEITVTNYTGDARDYLKRLIHAMGATFTPSMSGRNTVLIAAFMQGTKTDKARSWSIPIVNHTWLEDCFVRWRNLTVGLEKYIVFPEGVDFAVMLGERGLGREVELDADELEAEEEEEAHRERVQREKKTQQAAEERAAQEQQHLKDQEALKLQVEVVVDPGTKRPPLTADTSMRDVREVEDAVSGALLDFDDDPVSEGAANAMDVDEVVQKPPPTPKRKSAMKPKSSPVKATPIKKPVTATPRRASPTPPHTTPRTTNRITSDYSPVIPPLASSSSELDEDFNTLIRRPRKKLVRRSGQDIDLSFSIPNDEVTVEVPSLQKSPAKSPKKAAKPDDSPRRSARKGAATAPTRHYSPLSISSDDEVEGRVNAKKGKGNVVADHSDDGMDIDSPNKRSTRVRRPSSSKLPVEVATKERPTSQSTSSLHKSTDKGKGRARDDDSDTDLDVPKKPGRAKASNTSHSKPDRSANLRSSAQKSKGKGKAPQLESESEEDEDEVESIVVQRKPRSSATSGAPDTSPLTSPAKSSAKTSSKRPQRMTSIIGPGMTLQRIPSPTKPALDSDSDVEPVRPKSPAKPVAHTQTMRSAEAERNRASGSSRTITSGNAKGKEKQEPRLPSPMSTIKPDSSSDEKPAPSGSRARRSAATKARQRLHDEVMPDVMNYEQQMRRARKSGGLPNVPDSRASSAVPNKKKRPSDPESRAEEQEEKEPKKRKVGKSQAVGTAKQTENDRTSAKGKGKARMEPINFESGDEVAQPSKTVRLMTTGVALEDDISKPLLKLGVKFTTKYSECTHLVVSHLVRTEKFLCALAMAPHIITKEWAVDSAKAKTLLDEDQYQLHDKDAEKKFQFKLTESLARARKHKGQLFAKKTFYITSKVPVDLKLLKNVIVAGGGQALMSPPTLRILNANPDRHIISCPNDVSIWRPIAEHHTIYTQEIVLTSSLRQQVDWDADEFKVPGSF</sequence>
<name>A0ABR3J1E7_9AGAR</name>
<dbReference type="PANTHER" id="PTHR47667">
    <property type="entry name" value="REGULATOR OF TY1 TRANSPOSITION PROTEIN 107"/>
    <property type="match status" value="1"/>
</dbReference>
<dbReference type="InterPro" id="IPR001357">
    <property type="entry name" value="BRCT_dom"/>
</dbReference>
<evidence type="ECO:0000313" key="4">
    <source>
        <dbReference type="Proteomes" id="UP001556367"/>
    </source>
</evidence>
<dbReference type="Pfam" id="PF16770">
    <property type="entry name" value="RTT107_BRCT_5"/>
    <property type="match status" value="1"/>
</dbReference>
<proteinExistence type="predicted"/>
<dbReference type="InterPro" id="IPR053036">
    <property type="entry name" value="CellCycle_DNARepair_Reg"/>
</dbReference>
<feature type="domain" description="BRCT" evidence="2">
    <location>
        <begin position="86"/>
        <end position="166"/>
    </location>
</feature>
<feature type="compositionally biased region" description="Basic and acidic residues" evidence="1">
    <location>
        <begin position="464"/>
        <end position="493"/>
    </location>
</feature>
<keyword evidence="4" id="KW-1185">Reference proteome</keyword>
<organism evidence="3 4">
    <name type="scientific">Hohenbuehelia grisea</name>
    <dbReference type="NCBI Taxonomy" id="104357"/>
    <lineage>
        <taxon>Eukaryota</taxon>
        <taxon>Fungi</taxon>
        <taxon>Dikarya</taxon>
        <taxon>Basidiomycota</taxon>
        <taxon>Agaricomycotina</taxon>
        <taxon>Agaricomycetes</taxon>
        <taxon>Agaricomycetidae</taxon>
        <taxon>Agaricales</taxon>
        <taxon>Pleurotineae</taxon>
        <taxon>Pleurotaceae</taxon>
        <taxon>Hohenbuehelia</taxon>
    </lineage>
</organism>
<feature type="compositionally biased region" description="Polar residues" evidence="1">
    <location>
        <begin position="854"/>
        <end position="866"/>
    </location>
</feature>
<feature type="region of interest" description="Disordered" evidence="1">
    <location>
        <begin position="536"/>
        <end position="1085"/>
    </location>
</feature>
<protein>
    <recommendedName>
        <fullName evidence="2">BRCT domain-containing protein</fullName>
    </recommendedName>
</protein>
<dbReference type="EMBL" id="JASNQZ010000012">
    <property type="protein sequence ID" value="KAL0949407.1"/>
    <property type="molecule type" value="Genomic_DNA"/>
</dbReference>
<dbReference type="CDD" id="cd18436">
    <property type="entry name" value="BRCT_BRC1_like_rpt2"/>
    <property type="match status" value="1"/>
</dbReference>
<feature type="domain" description="BRCT" evidence="2">
    <location>
        <begin position="1"/>
        <end position="85"/>
    </location>
</feature>
<evidence type="ECO:0000313" key="3">
    <source>
        <dbReference type="EMBL" id="KAL0949407.1"/>
    </source>
</evidence>
<feature type="compositionally biased region" description="Low complexity" evidence="1">
    <location>
        <begin position="584"/>
        <end position="593"/>
    </location>
</feature>
<feature type="compositionally biased region" description="Acidic residues" evidence="1">
    <location>
        <begin position="834"/>
        <end position="844"/>
    </location>
</feature>
<feature type="domain" description="BRCT" evidence="2">
    <location>
        <begin position="337"/>
        <end position="415"/>
    </location>
</feature>
<feature type="domain" description="BRCT" evidence="2">
    <location>
        <begin position="1116"/>
        <end position="1183"/>
    </location>
</feature>
<dbReference type="Proteomes" id="UP001556367">
    <property type="component" value="Unassembled WGS sequence"/>
</dbReference>